<name>A0A154IHZ2_RHILE</name>
<dbReference type="GO" id="GO:0008781">
    <property type="term" value="F:N-acylneuraminate cytidylyltransferase activity"/>
    <property type="evidence" value="ECO:0007669"/>
    <property type="project" value="TreeGrafter"/>
</dbReference>
<dbReference type="PANTHER" id="PTHR21485">
    <property type="entry name" value="HAD SUPERFAMILY MEMBERS CMAS AND KDSC"/>
    <property type="match status" value="1"/>
</dbReference>
<reference evidence="1" key="1">
    <citation type="submission" date="2016-03" db="EMBL/GenBank/DDBJ databases">
        <title>Microsymbionts genomes from the relict species Vavilovia formosa.</title>
        <authorList>
            <person name="Chirak E."/>
            <person name="Kimeklis A."/>
            <person name="Kopat V."/>
            <person name="Andronov E."/>
        </authorList>
    </citation>
    <scope>NUCLEOTIDE SEQUENCE [LARGE SCALE GENOMIC DNA]</scope>
    <source>
        <strain evidence="1">Vaf12</strain>
    </source>
</reference>
<evidence type="ECO:0000313" key="3">
    <source>
        <dbReference type="Proteomes" id="UP000471705"/>
    </source>
</evidence>
<evidence type="ECO:0000313" key="2">
    <source>
        <dbReference type="EMBL" id="NEK15994.1"/>
    </source>
</evidence>
<dbReference type="SUPFAM" id="SSF53448">
    <property type="entry name" value="Nucleotide-diphospho-sugar transferases"/>
    <property type="match status" value="1"/>
</dbReference>
<organism evidence="1">
    <name type="scientific">Rhizobium leguminosarum</name>
    <dbReference type="NCBI Taxonomy" id="384"/>
    <lineage>
        <taxon>Bacteria</taxon>
        <taxon>Pseudomonadati</taxon>
        <taxon>Pseudomonadota</taxon>
        <taxon>Alphaproteobacteria</taxon>
        <taxon>Hyphomicrobiales</taxon>
        <taxon>Rhizobiaceae</taxon>
        <taxon>Rhizobium/Agrobacterium group</taxon>
        <taxon>Rhizobium</taxon>
    </lineage>
</organism>
<dbReference type="EMBL" id="WUFV01000006">
    <property type="protein sequence ID" value="NEK15994.1"/>
    <property type="molecule type" value="Genomic_DNA"/>
</dbReference>
<accession>A0A154IHZ2</accession>
<proteinExistence type="predicted"/>
<dbReference type="RefSeq" id="WP_062942547.1">
    <property type="nucleotide sequence ID" value="NZ_CP171844.1"/>
</dbReference>
<dbReference type="InterPro" id="IPR050793">
    <property type="entry name" value="CMP-NeuNAc_synthase"/>
</dbReference>
<dbReference type="PANTHER" id="PTHR21485:SF6">
    <property type="entry name" value="N-ACYLNEURAMINATE CYTIDYLYLTRANSFERASE-RELATED"/>
    <property type="match status" value="1"/>
</dbReference>
<protein>
    <submittedName>
        <fullName evidence="1 2">Acylneuraminate cytidylyltransferase</fullName>
    </submittedName>
</protein>
<dbReference type="CDD" id="cd02513">
    <property type="entry name" value="CMP-NeuAc_Synthase"/>
    <property type="match status" value="1"/>
</dbReference>
<dbReference type="EMBL" id="LVYU01000098">
    <property type="protein sequence ID" value="KZB00174.1"/>
    <property type="molecule type" value="Genomic_DNA"/>
</dbReference>
<gene>
    <name evidence="1" type="ORF">A4A59_20495</name>
    <name evidence="2" type="ORF">GR257_14170</name>
</gene>
<dbReference type="InterPro" id="IPR003329">
    <property type="entry name" value="Cytidylyl_trans"/>
</dbReference>
<reference evidence="2 3" key="2">
    <citation type="submission" date="2019-12" db="EMBL/GenBank/DDBJ databases">
        <title>Rhizobium genotypes associated with high levels of biological nitrogen fixation by grain legumes in a temperate-maritime cropping system.</title>
        <authorList>
            <person name="Maluk M."/>
            <person name="Francesc Ferrando Molina F."/>
            <person name="Lopez Del Egido L."/>
            <person name="Lafos M."/>
            <person name="Langarica-Fuentes A."/>
            <person name="Gebre Yohannes G."/>
            <person name="Young M.W."/>
            <person name="Martin P."/>
            <person name="Gantlett R."/>
            <person name="Kenicer G."/>
            <person name="Hawes C."/>
            <person name="Begg G.S."/>
            <person name="Quilliam R.S."/>
            <person name="Squire G.R."/>
            <person name="Poole P.S."/>
            <person name="Young P.W."/>
            <person name="Iannetta P.M."/>
            <person name="James E.K."/>
        </authorList>
    </citation>
    <scope>NUCLEOTIDE SEQUENCE [LARGE SCALE GENOMIC DNA]</scope>
    <source>
        <strain evidence="2 3">JHI54</strain>
    </source>
</reference>
<dbReference type="AlphaFoldDB" id="A0A154IHZ2"/>
<dbReference type="Proteomes" id="UP000471705">
    <property type="component" value="Unassembled WGS sequence"/>
</dbReference>
<dbReference type="InterPro" id="IPR029044">
    <property type="entry name" value="Nucleotide-diphossugar_trans"/>
</dbReference>
<keyword evidence="1" id="KW-0548">Nucleotidyltransferase</keyword>
<keyword evidence="1" id="KW-0808">Transferase</keyword>
<comment type="caution">
    <text evidence="1">The sequence shown here is derived from an EMBL/GenBank/DDBJ whole genome shotgun (WGS) entry which is preliminary data.</text>
</comment>
<dbReference type="Pfam" id="PF02348">
    <property type="entry name" value="CTP_transf_3"/>
    <property type="match status" value="1"/>
</dbReference>
<dbReference type="Gene3D" id="3.90.550.10">
    <property type="entry name" value="Spore Coat Polysaccharide Biosynthesis Protein SpsA, Chain A"/>
    <property type="match status" value="1"/>
</dbReference>
<evidence type="ECO:0000313" key="1">
    <source>
        <dbReference type="EMBL" id="KZB00174.1"/>
    </source>
</evidence>
<sequence length="256" mass="28973">MTTKPRSVAFIPARSGSKRVPNKNVRPLADHPMIAYSIRAAIDSGVFDAVICATDSEIYADIARHYGAEVPFLRAAEISTDKSPDIEWVVWMLEQLRAEGREFDIFSILRPTSPFRLPETIQRAWQQFTADPRADSLRAIEKCKQHPGKMWVIRENRMLPLMPFSIGTTPWHSSQYAALPEVYAQDASLEIAWSRVPLESNSIAGESIIPFVSQGYEGFDINEPDDWWMAERLLATQSAVLPNISINPYNLLNRPE</sequence>